<evidence type="ECO:0000313" key="4">
    <source>
        <dbReference type="Proteomes" id="UP000472262"/>
    </source>
</evidence>
<sequence>MAASHLLDEREDDKPSGGYHVMVTIEDRPRPQATPTGRTRPSMVTPSGDQVDDKSDNSKPTRLARSFRKALRKNQDYIRIIVPKSSGSRLPSEWWKTGIAFIWAGFNLILTTVMITVVHERVPDKSVSPPLPDKFFDYVPRVEWAFSVTEVNGMILVALWFIQWLFLKHR</sequence>
<organism evidence="3 4">
    <name type="scientific">Sinocyclocheilus grahami</name>
    <name type="common">Dianchi golden-line fish</name>
    <name type="synonym">Barbus grahami</name>
    <dbReference type="NCBI Taxonomy" id="75366"/>
    <lineage>
        <taxon>Eukaryota</taxon>
        <taxon>Metazoa</taxon>
        <taxon>Chordata</taxon>
        <taxon>Craniata</taxon>
        <taxon>Vertebrata</taxon>
        <taxon>Euteleostomi</taxon>
        <taxon>Actinopterygii</taxon>
        <taxon>Neopterygii</taxon>
        <taxon>Teleostei</taxon>
        <taxon>Ostariophysi</taxon>
        <taxon>Cypriniformes</taxon>
        <taxon>Cyprinidae</taxon>
        <taxon>Cyprininae</taxon>
        <taxon>Sinocyclocheilus</taxon>
    </lineage>
</organism>
<dbReference type="InterPro" id="IPR045221">
    <property type="entry name" value="Sphingomyelin_synth-like"/>
</dbReference>
<dbReference type="GO" id="GO:0006686">
    <property type="term" value="P:sphingomyelin biosynthetic process"/>
    <property type="evidence" value="ECO:0007669"/>
    <property type="project" value="TreeGrafter"/>
</dbReference>
<dbReference type="InParanoid" id="A0A672NJN3"/>
<dbReference type="AlphaFoldDB" id="A0A672NJN3"/>
<reference evidence="3" key="1">
    <citation type="submission" date="2025-08" db="UniProtKB">
        <authorList>
            <consortium name="Ensembl"/>
        </authorList>
    </citation>
    <scope>IDENTIFICATION</scope>
</reference>
<dbReference type="GO" id="GO:0046513">
    <property type="term" value="P:ceramide biosynthetic process"/>
    <property type="evidence" value="ECO:0007669"/>
    <property type="project" value="TreeGrafter"/>
</dbReference>
<feature type="transmembrane region" description="Helical" evidence="2">
    <location>
        <begin position="144"/>
        <end position="167"/>
    </location>
</feature>
<dbReference type="Ensembl" id="ENSSGRT00000054058.1">
    <property type="protein sequence ID" value="ENSSGRP00000050610.1"/>
    <property type="gene ID" value="ENSSGRG00000026793.1"/>
</dbReference>
<keyword evidence="2" id="KW-1133">Transmembrane helix</keyword>
<dbReference type="Proteomes" id="UP000472262">
    <property type="component" value="Unassembled WGS sequence"/>
</dbReference>
<dbReference type="GO" id="GO:0005789">
    <property type="term" value="C:endoplasmic reticulum membrane"/>
    <property type="evidence" value="ECO:0007669"/>
    <property type="project" value="TreeGrafter"/>
</dbReference>
<feature type="region of interest" description="Disordered" evidence="1">
    <location>
        <begin position="1"/>
        <end position="60"/>
    </location>
</feature>
<dbReference type="GO" id="GO:0047493">
    <property type="term" value="F:ceramide cholinephosphotransferase activity"/>
    <property type="evidence" value="ECO:0007669"/>
    <property type="project" value="TreeGrafter"/>
</dbReference>
<protein>
    <submittedName>
        <fullName evidence="3">Sphingomyelin synthase 2b</fullName>
    </submittedName>
</protein>
<dbReference type="GO" id="GO:0005886">
    <property type="term" value="C:plasma membrane"/>
    <property type="evidence" value="ECO:0007669"/>
    <property type="project" value="TreeGrafter"/>
</dbReference>
<keyword evidence="4" id="KW-1185">Reference proteome</keyword>
<keyword evidence="2" id="KW-0472">Membrane</keyword>
<evidence type="ECO:0000256" key="2">
    <source>
        <dbReference type="SAM" id="Phobius"/>
    </source>
</evidence>
<dbReference type="GO" id="GO:0033188">
    <property type="term" value="F:sphingomyelin synthase activity"/>
    <property type="evidence" value="ECO:0007669"/>
    <property type="project" value="TreeGrafter"/>
</dbReference>
<accession>A0A672NJN3</accession>
<dbReference type="GO" id="GO:0000139">
    <property type="term" value="C:Golgi membrane"/>
    <property type="evidence" value="ECO:0007669"/>
    <property type="project" value="TreeGrafter"/>
</dbReference>
<keyword evidence="2" id="KW-0812">Transmembrane</keyword>
<feature type="transmembrane region" description="Helical" evidence="2">
    <location>
        <begin position="98"/>
        <end position="118"/>
    </location>
</feature>
<evidence type="ECO:0000313" key="3">
    <source>
        <dbReference type="Ensembl" id="ENSSGRP00000050610.1"/>
    </source>
</evidence>
<dbReference type="PANTHER" id="PTHR21290">
    <property type="entry name" value="SPHINGOMYELIN SYNTHETASE"/>
    <property type="match status" value="1"/>
</dbReference>
<name>A0A672NJN3_SINGR</name>
<dbReference type="PANTHER" id="PTHR21290:SF24">
    <property type="entry name" value="PHOSPHATIDYLCHOLINE:CERAMIDE CHOLINEPHOSPHOTRANSFERASE 2"/>
    <property type="match status" value="1"/>
</dbReference>
<feature type="compositionally biased region" description="Polar residues" evidence="1">
    <location>
        <begin position="33"/>
        <end position="48"/>
    </location>
</feature>
<feature type="compositionally biased region" description="Basic and acidic residues" evidence="1">
    <location>
        <begin position="1"/>
        <end position="15"/>
    </location>
</feature>
<proteinExistence type="predicted"/>
<evidence type="ECO:0000256" key="1">
    <source>
        <dbReference type="SAM" id="MobiDB-lite"/>
    </source>
</evidence>
<reference evidence="3" key="2">
    <citation type="submission" date="2025-09" db="UniProtKB">
        <authorList>
            <consortium name="Ensembl"/>
        </authorList>
    </citation>
    <scope>IDENTIFICATION</scope>
</reference>